<dbReference type="Proteomes" id="UP001164250">
    <property type="component" value="Chromosome 6"/>
</dbReference>
<accession>A0ACC1B8B2</accession>
<comment type="caution">
    <text evidence="1">The sequence shown here is derived from an EMBL/GenBank/DDBJ whole genome shotgun (WGS) entry which is preliminary data.</text>
</comment>
<keyword evidence="2" id="KW-1185">Reference proteome</keyword>
<proteinExistence type="predicted"/>
<protein>
    <submittedName>
        <fullName evidence="1">Uncharacterized protein</fullName>
    </submittedName>
</protein>
<reference evidence="2" key="1">
    <citation type="journal article" date="2023" name="G3 (Bethesda)">
        <title>Genome assembly and association tests identify interacting loci associated with vigor, precocity, and sex in interspecific pistachio rootstocks.</title>
        <authorList>
            <person name="Palmer W."/>
            <person name="Jacygrad E."/>
            <person name="Sagayaradj S."/>
            <person name="Cavanaugh K."/>
            <person name="Han R."/>
            <person name="Bertier L."/>
            <person name="Beede B."/>
            <person name="Kafkas S."/>
            <person name="Golino D."/>
            <person name="Preece J."/>
            <person name="Michelmore R."/>
        </authorList>
    </citation>
    <scope>NUCLEOTIDE SEQUENCE [LARGE SCALE GENOMIC DNA]</scope>
</reference>
<dbReference type="EMBL" id="CM047902">
    <property type="protein sequence ID" value="KAJ0095188.1"/>
    <property type="molecule type" value="Genomic_DNA"/>
</dbReference>
<name>A0ACC1B8B2_9ROSI</name>
<evidence type="ECO:0000313" key="2">
    <source>
        <dbReference type="Proteomes" id="UP001164250"/>
    </source>
</evidence>
<evidence type="ECO:0000313" key="1">
    <source>
        <dbReference type="EMBL" id="KAJ0095188.1"/>
    </source>
</evidence>
<gene>
    <name evidence="1" type="ORF">Patl1_15650</name>
</gene>
<organism evidence="1 2">
    <name type="scientific">Pistacia atlantica</name>
    <dbReference type="NCBI Taxonomy" id="434234"/>
    <lineage>
        <taxon>Eukaryota</taxon>
        <taxon>Viridiplantae</taxon>
        <taxon>Streptophyta</taxon>
        <taxon>Embryophyta</taxon>
        <taxon>Tracheophyta</taxon>
        <taxon>Spermatophyta</taxon>
        <taxon>Magnoliopsida</taxon>
        <taxon>eudicotyledons</taxon>
        <taxon>Gunneridae</taxon>
        <taxon>Pentapetalae</taxon>
        <taxon>rosids</taxon>
        <taxon>malvids</taxon>
        <taxon>Sapindales</taxon>
        <taxon>Anacardiaceae</taxon>
        <taxon>Pistacia</taxon>
    </lineage>
</organism>
<sequence length="86" mass="9753">MTIQSISAGHHGVTEKIQFHLLPILEVNIFKTFLTIHNENNVDMYINGYDHCLEHTSSSGIEFLTTAGGSKAWRGDVKWRNPEELL</sequence>